<dbReference type="GeneID" id="54565688"/>
<proteinExistence type="predicted"/>
<evidence type="ECO:0008006" key="3">
    <source>
        <dbReference type="Google" id="ProtNLM"/>
    </source>
</evidence>
<dbReference type="InterPro" id="IPR038883">
    <property type="entry name" value="AN11006-like"/>
</dbReference>
<keyword evidence="2" id="KW-1185">Reference proteome</keyword>
<organism evidence="1 2">
    <name type="scientific">Zasmidium cellare ATCC 36951</name>
    <dbReference type="NCBI Taxonomy" id="1080233"/>
    <lineage>
        <taxon>Eukaryota</taxon>
        <taxon>Fungi</taxon>
        <taxon>Dikarya</taxon>
        <taxon>Ascomycota</taxon>
        <taxon>Pezizomycotina</taxon>
        <taxon>Dothideomycetes</taxon>
        <taxon>Dothideomycetidae</taxon>
        <taxon>Mycosphaerellales</taxon>
        <taxon>Mycosphaerellaceae</taxon>
        <taxon>Zasmidium</taxon>
    </lineage>
</organism>
<reference evidence="1" key="1">
    <citation type="journal article" date="2020" name="Stud. Mycol.">
        <title>101 Dothideomycetes genomes: a test case for predicting lifestyles and emergence of pathogens.</title>
        <authorList>
            <person name="Haridas S."/>
            <person name="Albert R."/>
            <person name="Binder M."/>
            <person name="Bloem J."/>
            <person name="Labutti K."/>
            <person name="Salamov A."/>
            <person name="Andreopoulos B."/>
            <person name="Baker S."/>
            <person name="Barry K."/>
            <person name="Bills G."/>
            <person name="Bluhm B."/>
            <person name="Cannon C."/>
            <person name="Castanera R."/>
            <person name="Culley D."/>
            <person name="Daum C."/>
            <person name="Ezra D."/>
            <person name="Gonzalez J."/>
            <person name="Henrissat B."/>
            <person name="Kuo A."/>
            <person name="Liang C."/>
            <person name="Lipzen A."/>
            <person name="Lutzoni F."/>
            <person name="Magnuson J."/>
            <person name="Mondo S."/>
            <person name="Nolan M."/>
            <person name="Ohm R."/>
            <person name="Pangilinan J."/>
            <person name="Park H.-J."/>
            <person name="Ramirez L."/>
            <person name="Alfaro M."/>
            <person name="Sun H."/>
            <person name="Tritt A."/>
            <person name="Yoshinaga Y."/>
            <person name="Zwiers L.-H."/>
            <person name="Turgeon B."/>
            <person name="Goodwin S."/>
            <person name="Spatafora J."/>
            <person name="Crous P."/>
            <person name="Grigoriev I."/>
        </authorList>
    </citation>
    <scope>NUCLEOTIDE SEQUENCE</scope>
    <source>
        <strain evidence="1">ATCC 36951</strain>
    </source>
</reference>
<accession>A0A6A6CNT1</accession>
<dbReference type="PANTHER" id="PTHR42085">
    <property type="entry name" value="F-BOX DOMAIN-CONTAINING PROTEIN"/>
    <property type="match status" value="1"/>
</dbReference>
<protein>
    <recommendedName>
        <fullName evidence="3">F-box domain-containing protein</fullName>
    </recommendedName>
</protein>
<evidence type="ECO:0000313" key="2">
    <source>
        <dbReference type="Proteomes" id="UP000799537"/>
    </source>
</evidence>
<dbReference type="Proteomes" id="UP000799537">
    <property type="component" value="Unassembled WGS sequence"/>
</dbReference>
<dbReference type="PANTHER" id="PTHR42085:SF2">
    <property type="entry name" value="F-BOX DOMAIN-CONTAINING PROTEIN"/>
    <property type="match status" value="1"/>
</dbReference>
<dbReference type="EMBL" id="ML993591">
    <property type="protein sequence ID" value="KAF2168303.1"/>
    <property type="molecule type" value="Genomic_DNA"/>
</dbReference>
<dbReference type="OrthoDB" id="3650688at2759"/>
<dbReference type="RefSeq" id="XP_033669192.1">
    <property type="nucleotide sequence ID" value="XM_033812416.1"/>
</dbReference>
<gene>
    <name evidence="1" type="ORF">M409DRAFT_53582</name>
</gene>
<dbReference type="AlphaFoldDB" id="A0A6A6CNT1"/>
<name>A0A6A6CNT1_ZASCE</name>
<sequence length="131" mass="15282">MKQMKPTMLTFSEHKVQRVLDSLRDLNPTEFGDFQQVLQNYEPEKRNDECGFLKLPAEIRNRIYHYVAEDAHAAFVVPKNISATEDTKLALTLRDKDGKKVRPGLLGTCRQIFKEFHGIFYSADHIKAWVW</sequence>
<evidence type="ECO:0000313" key="1">
    <source>
        <dbReference type="EMBL" id="KAF2168303.1"/>
    </source>
</evidence>